<name>A0ABN8Z6P3_RANTA</name>
<organism evidence="2 3">
    <name type="scientific">Rangifer tarandus platyrhynchus</name>
    <name type="common">Svalbard reindeer</name>
    <dbReference type="NCBI Taxonomy" id="3082113"/>
    <lineage>
        <taxon>Eukaryota</taxon>
        <taxon>Metazoa</taxon>
        <taxon>Chordata</taxon>
        <taxon>Craniata</taxon>
        <taxon>Vertebrata</taxon>
        <taxon>Euteleostomi</taxon>
        <taxon>Mammalia</taxon>
        <taxon>Eutheria</taxon>
        <taxon>Laurasiatheria</taxon>
        <taxon>Artiodactyla</taxon>
        <taxon>Ruminantia</taxon>
        <taxon>Pecora</taxon>
        <taxon>Cervidae</taxon>
        <taxon>Odocoileinae</taxon>
        <taxon>Rangifer</taxon>
    </lineage>
</organism>
<dbReference type="EMBL" id="OX459939">
    <property type="protein sequence ID" value="CAI9169480.1"/>
    <property type="molecule type" value="Genomic_DNA"/>
</dbReference>
<evidence type="ECO:0000256" key="1">
    <source>
        <dbReference type="SAM" id="MobiDB-lite"/>
    </source>
</evidence>
<sequence>MRPSAAHMEPGAGVTARDMRTRSARPARGPQNTGELLKATPPARARLGGGRQLMGGVLCWWAGSVDRHRPGSTAPPDRPPRDAQPRALVSHEGSGGLL</sequence>
<keyword evidence="3" id="KW-1185">Reference proteome</keyword>
<dbReference type="Proteomes" id="UP001176941">
    <property type="component" value="Chromosome 3"/>
</dbReference>
<gene>
    <name evidence="2" type="ORF">MRATA1EN1_LOCUS18442</name>
</gene>
<protein>
    <submittedName>
        <fullName evidence="2">Uncharacterized protein</fullName>
    </submittedName>
</protein>
<feature type="region of interest" description="Disordered" evidence="1">
    <location>
        <begin position="1"/>
        <end position="49"/>
    </location>
</feature>
<evidence type="ECO:0000313" key="2">
    <source>
        <dbReference type="EMBL" id="CAI9169480.1"/>
    </source>
</evidence>
<proteinExistence type="predicted"/>
<reference evidence="2" key="1">
    <citation type="submission" date="2023-04" db="EMBL/GenBank/DDBJ databases">
        <authorList>
            <consortium name="ELIXIR-Norway"/>
        </authorList>
    </citation>
    <scope>NUCLEOTIDE SEQUENCE [LARGE SCALE GENOMIC DNA]</scope>
</reference>
<evidence type="ECO:0000313" key="3">
    <source>
        <dbReference type="Proteomes" id="UP001176941"/>
    </source>
</evidence>
<feature type="region of interest" description="Disordered" evidence="1">
    <location>
        <begin position="65"/>
        <end position="98"/>
    </location>
</feature>
<accession>A0ABN8Z6P3</accession>